<dbReference type="GO" id="GO:0015421">
    <property type="term" value="F:ABC-type oligopeptide transporter activity"/>
    <property type="evidence" value="ECO:0007669"/>
    <property type="project" value="TreeGrafter"/>
</dbReference>
<comment type="subcellular location">
    <subcellularLocation>
        <location evidence="1">Cell membrane</location>
        <topology evidence="1">Multi-pass membrane protein</topology>
    </subcellularLocation>
</comment>
<evidence type="ECO:0000256" key="4">
    <source>
        <dbReference type="ARBA" id="ARBA00023136"/>
    </source>
</evidence>
<dbReference type="InterPro" id="IPR036640">
    <property type="entry name" value="ABC1_TM_sf"/>
</dbReference>
<evidence type="ECO:0000313" key="8">
    <source>
        <dbReference type="Proteomes" id="UP000683139"/>
    </source>
</evidence>
<keyword evidence="3 5" id="KW-1133">Transmembrane helix</keyword>
<dbReference type="GO" id="GO:0090374">
    <property type="term" value="P:oligopeptide export from mitochondrion"/>
    <property type="evidence" value="ECO:0007669"/>
    <property type="project" value="TreeGrafter"/>
</dbReference>
<dbReference type="InterPro" id="IPR011527">
    <property type="entry name" value="ABC1_TM_dom"/>
</dbReference>
<dbReference type="GO" id="GO:0005886">
    <property type="term" value="C:plasma membrane"/>
    <property type="evidence" value="ECO:0007669"/>
    <property type="project" value="UniProtKB-SubCell"/>
</dbReference>
<evidence type="ECO:0000259" key="6">
    <source>
        <dbReference type="PROSITE" id="PS50929"/>
    </source>
</evidence>
<dbReference type="GO" id="GO:0016887">
    <property type="term" value="F:ATP hydrolysis activity"/>
    <property type="evidence" value="ECO:0007669"/>
    <property type="project" value="InterPro"/>
</dbReference>
<dbReference type="Proteomes" id="UP000683139">
    <property type="component" value="Unassembled WGS sequence"/>
</dbReference>
<dbReference type="InterPro" id="IPR039421">
    <property type="entry name" value="Type_1_exporter"/>
</dbReference>
<proteinExistence type="predicted"/>
<gene>
    <name evidence="7" type="ORF">J40TS1_16870</name>
</gene>
<keyword evidence="2 5" id="KW-0812">Transmembrane</keyword>
<dbReference type="EMBL" id="BOSE01000002">
    <property type="protein sequence ID" value="GIP16045.1"/>
    <property type="molecule type" value="Genomic_DNA"/>
</dbReference>
<dbReference type="AlphaFoldDB" id="A0A919YMN5"/>
<feature type="transmembrane region" description="Helical" evidence="5">
    <location>
        <begin position="40"/>
        <end position="61"/>
    </location>
</feature>
<dbReference type="PANTHER" id="PTHR43394">
    <property type="entry name" value="ATP-DEPENDENT PERMEASE MDL1, MITOCHONDRIAL"/>
    <property type="match status" value="1"/>
</dbReference>
<sequence length="184" mass="20460">MVMKVFNGERKALAAFDKENEHLAKSARKAEFYSGLMMPLMMFVGNLSYVAVCIVGAALAVNGKVTIGGIQAFLQYVRNFTQPIMQLAGLSSQLQRMAAASERVFEFLSENEEQEMELNEETSNISQGQKQLLTIARAILADPKVLILDEATSSVDTRTEILIQKAMDQLMEGRTSFINLKSRE</sequence>
<dbReference type="GO" id="GO:0005524">
    <property type="term" value="F:ATP binding"/>
    <property type="evidence" value="ECO:0007669"/>
    <property type="project" value="InterPro"/>
</dbReference>
<keyword evidence="4 5" id="KW-0472">Membrane</keyword>
<dbReference type="PANTHER" id="PTHR43394:SF1">
    <property type="entry name" value="ATP-BINDING CASSETTE SUB-FAMILY B MEMBER 10, MITOCHONDRIAL"/>
    <property type="match status" value="1"/>
</dbReference>
<evidence type="ECO:0000313" key="7">
    <source>
        <dbReference type="EMBL" id="GIP16045.1"/>
    </source>
</evidence>
<reference evidence="7" key="1">
    <citation type="submission" date="2021-03" db="EMBL/GenBank/DDBJ databases">
        <title>Antimicrobial resistance genes in bacteria isolated from Japanese honey, and their potential for conferring macrolide and lincosamide resistance in the American foulbrood pathogen Paenibacillus larvae.</title>
        <authorList>
            <person name="Okamoto M."/>
            <person name="Kumagai M."/>
            <person name="Kanamori H."/>
            <person name="Takamatsu D."/>
        </authorList>
    </citation>
    <scope>NUCLEOTIDE SEQUENCE</scope>
    <source>
        <strain evidence="7">J40TS1</strain>
    </source>
</reference>
<dbReference type="SUPFAM" id="SSF52540">
    <property type="entry name" value="P-loop containing nucleoside triphosphate hydrolases"/>
    <property type="match status" value="1"/>
</dbReference>
<dbReference type="InterPro" id="IPR027417">
    <property type="entry name" value="P-loop_NTPase"/>
</dbReference>
<dbReference type="PROSITE" id="PS50929">
    <property type="entry name" value="ABC_TM1F"/>
    <property type="match status" value="1"/>
</dbReference>
<dbReference type="Pfam" id="PF00664">
    <property type="entry name" value="ABC_membrane"/>
    <property type="match status" value="1"/>
</dbReference>
<dbReference type="InterPro" id="IPR003439">
    <property type="entry name" value="ABC_transporter-like_ATP-bd"/>
</dbReference>
<dbReference type="Gene3D" id="3.40.50.300">
    <property type="entry name" value="P-loop containing nucleotide triphosphate hydrolases"/>
    <property type="match status" value="1"/>
</dbReference>
<evidence type="ECO:0000256" key="5">
    <source>
        <dbReference type="SAM" id="Phobius"/>
    </source>
</evidence>
<evidence type="ECO:0000256" key="1">
    <source>
        <dbReference type="ARBA" id="ARBA00004651"/>
    </source>
</evidence>
<evidence type="ECO:0000256" key="2">
    <source>
        <dbReference type="ARBA" id="ARBA00022692"/>
    </source>
</evidence>
<keyword evidence="8" id="KW-1185">Reference proteome</keyword>
<feature type="domain" description="ABC transmembrane type-1" evidence="6">
    <location>
        <begin position="1"/>
        <end position="96"/>
    </location>
</feature>
<evidence type="ECO:0000256" key="3">
    <source>
        <dbReference type="ARBA" id="ARBA00022989"/>
    </source>
</evidence>
<dbReference type="Pfam" id="PF00005">
    <property type="entry name" value="ABC_tran"/>
    <property type="match status" value="1"/>
</dbReference>
<organism evidence="7 8">
    <name type="scientific">Paenibacillus montaniterrae</name>
    <dbReference type="NCBI Taxonomy" id="429341"/>
    <lineage>
        <taxon>Bacteria</taxon>
        <taxon>Bacillati</taxon>
        <taxon>Bacillota</taxon>
        <taxon>Bacilli</taxon>
        <taxon>Bacillales</taxon>
        <taxon>Paenibacillaceae</taxon>
        <taxon>Paenibacillus</taxon>
    </lineage>
</organism>
<name>A0A919YMN5_9BACL</name>
<accession>A0A919YMN5</accession>
<protein>
    <recommendedName>
        <fullName evidence="6">ABC transmembrane type-1 domain-containing protein</fullName>
    </recommendedName>
</protein>
<dbReference type="SUPFAM" id="SSF90123">
    <property type="entry name" value="ABC transporter transmembrane region"/>
    <property type="match status" value="1"/>
</dbReference>
<comment type="caution">
    <text evidence="7">The sequence shown here is derived from an EMBL/GenBank/DDBJ whole genome shotgun (WGS) entry which is preliminary data.</text>
</comment>
<dbReference type="Gene3D" id="1.20.1560.10">
    <property type="entry name" value="ABC transporter type 1, transmembrane domain"/>
    <property type="match status" value="1"/>
</dbReference>